<sequence>MYECEIQARLRDVNLGGHVDNVEAIRVLDEARIQLLRFAPMPDLSGERPGLMGRVPDGIPELVGAQRIDYHAEMRWVPFQPFLVRMWVSHVGGSSFSIASELRVVADHPPALVAETSLVLWDHSAAAPWRMSDEVRADLAAYAGPPVELRERPSVR</sequence>
<name>A0A316TAX8_9ACTN</name>
<evidence type="ECO:0000313" key="2">
    <source>
        <dbReference type="Proteomes" id="UP000245507"/>
    </source>
</evidence>
<accession>A0A316TAX8</accession>
<dbReference type="Gene3D" id="3.10.129.10">
    <property type="entry name" value="Hotdog Thioesterase"/>
    <property type="match status" value="1"/>
</dbReference>
<keyword evidence="2" id="KW-1185">Reference proteome</keyword>
<evidence type="ECO:0008006" key="3">
    <source>
        <dbReference type="Google" id="ProtNLM"/>
    </source>
</evidence>
<dbReference type="Pfam" id="PF13279">
    <property type="entry name" value="4HBT_2"/>
    <property type="match status" value="1"/>
</dbReference>
<proteinExistence type="predicted"/>
<dbReference type="EMBL" id="QGDD01000014">
    <property type="protein sequence ID" value="PWN00888.1"/>
    <property type="molecule type" value="Genomic_DNA"/>
</dbReference>
<evidence type="ECO:0000313" key="1">
    <source>
        <dbReference type="EMBL" id="PWN00888.1"/>
    </source>
</evidence>
<dbReference type="SUPFAM" id="SSF54637">
    <property type="entry name" value="Thioesterase/thiol ester dehydrase-isomerase"/>
    <property type="match status" value="1"/>
</dbReference>
<dbReference type="AlphaFoldDB" id="A0A316TAX8"/>
<gene>
    <name evidence="1" type="ORF">DJ010_21420</name>
</gene>
<reference evidence="1 2" key="1">
    <citation type="submission" date="2018-05" db="EMBL/GenBank/DDBJ databases">
        <title>Nocardioides silvaticus genome.</title>
        <authorList>
            <person name="Li C."/>
            <person name="Wang G."/>
        </authorList>
    </citation>
    <scope>NUCLEOTIDE SEQUENCE [LARGE SCALE GENOMIC DNA]</scope>
    <source>
        <strain evidence="1 2">CCTCC AB 2018079</strain>
    </source>
</reference>
<dbReference type="Proteomes" id="UP000245507">
    <property type="component" value="Unassembled WGS sequence"/>
</dbReference>
<dbReference type="InterPro" id="IPR029069">
    <property type="entry name" value="HotDog_dom_sf"/>
</dbReference>
<dbReference type="CDD" id="cd00586">
    <property type="entry name" value="4HBT"/>
    <property type="match status" value="1"/>
</dbReference>
<protein>
    <recommendedName>
        <fullName evidence="3">Thioesterase</fullName>
    </recommendedName>
</protein>
<organism evidence="1 2">
    <name type="scientific">Nocardioides silvaticus</name>
    <dbReference type="NCBI Taxonomy" id="2201891"/>
    <lineage>
        <taxon>Bacteria</taxon>
        <taxon>Bacillati</taxon>
        <taxon>Actinomycetota</taxon>
        <taxon>Actinomycetes</taxon>
        <taxon>Propionibacteriales</taxon>
        <taxon>Nocardioidaceae</taxon>
        <taxon>Nocardioides</taxon>
    </lineage>
</organism>
<comment type="caution">
    <text evidence="1">The sequence shown here is derived from an EMBL/GenBank/DDBJ whole genome shotgun (WGS) entry which is preliminary data.</text>
</comment>